<dbReference type="PROSITE" id="PS50016">
    <property type="entry name" value="ZF_PHD_2"/>
    <property type="match status" value="2"/>
</dbReference>
<comment type="subcellular location">
    <subcellularLocation>
        <location evidence="2">Nucleus</location>
    </subcellularLocation>
</comment>
<evidence type="ECO:0000256" key="9">
    <source>
        <dbReference type="ARBA" id="ARBA00022853"/>
    </source>
</evidence>
<evidence type="ECO:0000256" key="18">
    <source>
        <dbReference type="SAM" id="MobiDB-lite"/>
    </source>
</evidence>
<dbReference type="GO" id="GO:0003677">
    <property type="term" value="F:DNA binding"/>
    <property type="evidence" value="ECO:0007669"/>
    <property type="project" value="InterPro"/>
</dbReference>
<comment type="cofactor">
    <cofactor evidence="1">
        <name>Fe(2+)</name>
        <dbReference type="ChEBI" id="CHEBI:29033"/>
    </cofactor>
</comment>
<evidence type="ECO:0000256" key="14">
    <source>
        <dbReference type="ARBA" id="ARBA00023163"/>
    </source>
</evidence>
<dbReference type="CDD" id="cd16864">
    <property type="entry name" value="ARID_JARID"/>
    <property type="match status" value="1"/>
</dbReference>
<dbReference type="PROSITE" id="PS51184">
    <property type="entry name" value="JMJC"/>
    <property type="match status" value="1"/>
</dbReference>
<evidence type="ECO:0000313" key="23">
    <source>
        <dbReference type="EMBL" id="KAB0800990.1"/>
    </source>
</evidence>
<dbReference type="SMART" id="SM00545">
    <property type="entry name" value="JmjN"/>
    <property type="match status" value="1"/>
</dbReference>
<dbReference type="FunCoup" id="A0A5N4AUU9">
    <property type="interactions" value="1991"/>
</dbReference>
<dbReference type="SMART" id="SM00501">
    <property type="entry name" value="BRIGHT"/>
    <property type="match status" value="1"/>
</dbReference>
<dbReference type="FunFam" id="2.60.120.650:FF:000028">
    <property type="entry name" value="Lysine-specific demethylase lid"/>
    <property type="match status" value="1"/>
</dbReference>
<dbReference type="Gene3D" id="1.10.150.60">
    <property type="entry name" value="ARID DNA-binding domain"/>
    <property type="match status" value="1"/>
</dbReference>
<evidence type="ECO:0000259" key="20">
    <source>
        <dbReference type="PROSITE" id="PS51011"/>
    </source>
</evidence>
<dbReference type="Proteomes" id="UP000327044">
    <property type="component" value="Unassembled WGS sequence"/>
</dbReference>
<keyword evidence="24" id="KW-1185">Reference proteome</keyword>
<evidence type="ECO:0000256" key="2">
    <source>
        <dbReference type="ARBA" id="ARBA00004123"/>
    </source>
</evidence>
<evidence type="ECO:0000259" key="22">
    <source>
        <dbReference type="PROSITE" id="PS51184"/>
    </source>
</evidence>
<comment type="catalytic activity">
    <reaction evidence="16">
        <text>N(6),N(6),N(6)-trimethyl-L-lysyl(4)-[histone H3] + 3 2-oxoglutarate + 3 O2 = L-lysyl(4)-[histone H3] + 3 formaldehyde + 3 succinate + 3 CO2</text>
        <dbReference type="Rhea" id="RHEA:60208"/>
        <dbReference type="Rhea" id="RHEA-COMP:15537"/>
        <dbReference type="Rhea" id="RHEA-COMP:15547"/>
        <dbReference type="ChEBI" id="CHEBI:15379"/>
        <dbReference type="ChEBI" id="CHEBI:16526"/>
        <dbReference type="ChEBI" id="CHEBI:16810"/>
        <dbReference type="ChEBI" id="CHEBI:16842"/>
        <dbReference type="ChEBI" id="CHEBI:29969"/>
        <dbReference type="ChEBI" id="CHEBI:30031"/>
        <dbReference type="ChEBI" id="CHEBI:61961"/>
        <dbReference type="EC" id="1.14.11.67"/>
    </reaction>
</comment>
<keyword evidence="13" id="KW-0805">Transcription regulation</keyword>
<evidence type="ECO:0000256" key="5">
    <source>
        <dbReference type="ARBA" id="ARBA00022723"/>
    </source>
</evidence>
<dbReference type="SMART" id="SM00249">
    <property type="entry name" value="PHD"/>
    <property type="match status" value="3"/>
</dbReference>
<evidence type="ECO:0000256" key="10">
    <source>
        <dbReference type="ARBA" id="ARBA00022964"/>
    </source>
</evidence>
<evidence type="ECO:0000256" key="12">
    <source>
        <dbReference type="ARBA" id="ARBA00023004"/>
    </source>
</evidence>
<dbReference type="InterPro" id="IPR013083">
    <property type="entry name" value="Znf_RING/FYVE/PHD"/>
</dbReference>
<organism evidence="23 24">
    <name type="scientific">Photinus pyralis</name>
    <name type="common">Common eastern firefly</name>
    <name type="synonym">Lampyris pyralis</name>
    <dbReference type="NCBI Taxonomy" id="7054"/>
    <lineage>
        <taxon>Eukaryota</taxon>
        <taxon>Metazoa</taxon>
        <taxon>Ecdysozoa</taxon>
        <taxon>Arthropoda</taxon>
        <taxon>Hexapoda</taxon>
        <taxon>Insecta</taxon>
        <taxon>Pterygota</taxon>
        <taxon>Neoptera</taxon>
        <taxon>Endopterygota</taxon>
        <taxon>Coleoptera</taxon>
        <taxon>Polyphaga</taxon>
        <taxon>Elateriformia</taxon>
        <taxon>Elateroidea</taxon>
        <taxon>Lampyridae</taxon>
        <taxon>Lampyrinae</taxon>
        <taxon>Photinus</taxon>
    </lineage>
</organism>
<dbReference type="InterPro" id="IPR003347">
    <property type="entry name" value="JmjC_dom"/>
</dbReference>
<dbReference type="Pfam" id="PF02375">
    <property type="entry name" value="JmjN"/>
    <property type="match status" value="1"/>
</dbReference>
<feature type="compositionally biased region" description="Basic and acidic residues" evidence="18">
    <location>
        <begin position="1466"/>
        <end position="1492"/>
    </location>
</feature>
<keyword evidence="8" id="KW-0862">Zinc</keyword>
<dbReference type="Pfam" id="PF02928">
    <property type="entry name" value="zf-C5HC2"/>
    <property type="match status" value="1"/>
</dbReference>
<dbReference type="GO" id="GO:0000785">
    <property type="term" value="C:chromatin"/>
    <property type="evidence" value="ECO:0007669"/>
    <property type="project" value="TreeGrafter"/>
</dbReference>
<evidence type="ECO:0000256" key="8">
    <source>
        <dbReference type="ARBA" id="ARBA00022833"/>
    </source>
</evidence>
<dbReference type="Pfam" id="PF08429">
    <property type="entry name" value="PLU-1"/>
    <property type="match status" value="1"/>
</dbReference>
<dbReference type="Gene3D" id="2.60.120.650">
    <property type="entry name" value="Cupin"/>
    <property type="match status" value="1"/>
</dbReference>
<protein>
    <recommendedName>
        <fullName evidence="4">[histone H3]-trimethyl-L-lysine(4) demethylase</fullName>
        <ecNumber evidence="4">1.14.11.67</ecNumber>
    </recommendedName>
</protein>
<dbReference type="GO" id="GO:0034647">
    <property type="term" value="F:histone H3K4me/H3K4me2/H3K4me3 demethylase activity"/>
    <property type="evidence" value="ECO:0007669"/>
    <property type="project" value="UniProtKB-EC"/>
</dbReference>
<dbReference type="FunFam" id="3.30.40.10:FF:000023">
    <property type="entry name" value="Lysine (K)-specific demethylase 5A"/>
    <property type="match status" value="1"/>
</dbReference>
<dbReference type="SUPFAM" id="SSF51197">
    <property type="entry name" value="Clavaminate synthase-like"/>
    <property type="match status" value="1"/>
</dbReference>
<feature type="region of interest" description="Disordered" evidence="18">
    <location>
        <begin position="1356"/>
        <end position="1376"/>
    </location>
</feature>
<dbReference type="EMBL" id="VVIM01000003">
    <property type="protein sequence ID" value="KAB0800990.1"/>
    <property type="molecule type" value="Genomic_DNA"/>
</dbReference>
<dbReference type="PROSITE" id="PS51183">
    <property type="entry name" value="JMJN"/>
    <property type="match status" value="1"/>
</dbReference>
<keyword evidence="11" id="KW-0560">Oxidoreductase</keyword>
<dbReference type="PROSITE" id="PS51011">
    <property type="entry name" value="ARID"/>
    <property type="match status" value="1"/>
</dbReference>
<evidence type="ECO:0000256" key="15">
    <source>
        <dbReference type="ARBA" id="ARBA00023242"/>
    </source>
</evidence>
<evidence type="ECO:0000256" key="11">
    <source>
        <dbReference type="ARBA" id="ARBA00023002"/>
    </source>
</evidence>
<feature type="domain" description="JmjC" evidence="22">
    <location>
        <begin position="491"/>
        <end position="657"/>
    </location>
</feature>
<feature type="compositionally biased region" description="Low complexity" evidence="18">
    <location>
        <begin position="1362"/>
        <end position="1376"/>
    </location>
</feature>
<dbReference type="SMART" id="SM00558">
    <property type="entry name" value="JmjC"/>
    <property type="match status" value="1"/>
</dbReference>
<feature type="compositionally biased region" description="Basic and acidic residues" evidence="18">
    <location>
        <begin position="1499"/>
        <end position="1510"/>
    </location>
</feature>
<evidence type="ECO:0000256" key="13">
    <source>
        <dbReference type="ARBA" id="ARBA00023015"/>
    </source>
</evidence>
<keyword evidence="7 17" id="KW-0863">Zinc-finger</keyword>
<feature type="domain" description="PHD-type" evidence="19">
    <location>
        <begin position="1198"/>
        <end position="1262"/>
    </location>
</feature>
<dbReference type="GO" id="GO:0006355">
    <property type="term" value="P:regulation of DNA-templated transcription"/>
    <property type="evidence" value="ECO:0007669"/>
    <property type="project" value="TreeGrafter"/>
</dbReference>
<keyword evidence="12" id="KW-0408">Iron</keyword>
<dbReference type="CDD" id="cd15605">
    <property type="entry name" value="PHD1_Lid_like"/>
    <property type="match status" value="1"/>
</dbReference>
<dbReference type="InterPro" id="IPR036431">
    <property type="entry name" value="ARID_dom_sf"/>
</dbReference>
<feature type="domain" description="JmjN" evidence="21">
    <location>
        <begin position="68"/>
        <end position="109"/>
    </location>
</feature>
<evidence type="ECO:0000256" key="7">
    <source>
        <dbReference type="ARBA" id="ARBA00022771"/>
    </source>
</evidence>
<dbReference type="Pfam" id="PF02373">
    <property type="entry name" value="JmjC"/>
    <property type="match status" value="1"/>
</dbReference>
<dbReference type="InterPro" id="IPR048615">
    <property type="entry name" value="KDM5_C-hel"/>
</dbReference>
<dbReference type="InterPro" id="IPR019787">
    <property type="entry name" value="Znf_PHD-finger"/>
</dbReference>
<dbReference type="InterPro" id="IPR001606">
    <property type="entry name" value="ARID_dom"/>
</dbReference>
<keyword evidence="5" id="KW-0479">Metal-binding</keyword>
<keyword evidence="9" id="KW-0156">Chromatin regulator</keyword>
<keyword evidence="14" id="KW-0804">Transcription</keyword>
<accession>A0A5N4AUU9</accession>
<dbReference type="CDD" id="cd15610">
    <property type="entry name" value="PHD3_KDM5A_like"/>
    <property type="match status" value="1"/>
</dbReference>
<feature type="region of interest" description="Disordered" evidence="18">
    <location>
        <begin position="28"/>
        <end position="50"/>
    </location>
</feature>
<dbReference type="FunFam" id="1.10.150.60:FF:000001">
    <property type="entry name" value="Putative lysine-specific demethylase 5b"/>
    <property type="match status" value="1"/>
</dbReference>
<dbReference type="InterPro" id="IPR019786">
    <property type="entry name" value="Zinc_finger_PHD-type_CS"/>
</dbReference>
<evidence type="ECO:0000256" key="6">
    <source>
        <dbReference type="ARBA" id="ARBA00022737"/>
    </source>
</evidence>
<dbReference type="Gene3D" id="3.30.40.10">
    <property type="entry name" value="Zinc/RING finger domain, C3HC4 (zinc finger)"/>
    <property type="match status" value="2"/>
</dbReference>
<feature type="domain" description="ARID" evidence="20">
    <location>
        <begin position="133"/>
        <end position="223"/>
    </location>
</feature>
<evidence type="ECO:0000259" key="19">
    <source>
        <dbReference type="PROSITE" id="PS50016"/>
    </source>
</evidence>
<evidence type="ECO:0000256" key="16">
    <source>
        <dbReference type="ARBA" id="ARBA00048734"/>
    </source>
</evidence>
<dbReference type="InterPro" id="IPR003349">
    <property type="entry name" value="JmjN"/>
</dbReference>
<evidence type="ECO:0000256" key="3">
    <source>
        <dbReference type="ARBA" id="ARBA00006801"/>
    </source>
</evidence>
<dbReference type="Pfam" id="PF01388">
    <property type="entry name" value="ARID"/>
    <property type="match status" value="1"/>
</dbReference>
<dbReference type="InterPro" id="IPR004198">
    <property type="entry name" value="Znf_C5HC2"/>
</dbReference>
<gene>
    <name evidence="23" type="ORF">PPYR_05344</name>
</gene>
<dbReference type="PROSITE" id="PS01359">
    <property type="entry name" value="ZF_PHD_1"/>
    <property type="match status" value="2"/>
</dbReference>
<dbReference type="PANTHER" id="PTHR10694">
    <property type="entry name" value="LYSINE-SPECIFIC DEMETHYLASE"/>
    <property type="match status" value="1"/>
</dbReference>
<comment type="caution">
    <text evidence="23">The sequence shown here is derived from an EMBL/GenBank/DDBJ whole genome shotgun (WGS) entry which is preliminary data.</text>
</comment>
<dbReference type="InterPro" id="IPR011011">
    <property type="entry name" value="Znf_FYVE_PHD"/>
</dbReference>
<keyword evidence="6" id="KW-0677">Repeat</keyword>
<evidence type="ECO:0000259" key="21">
    <source>
        <dbReference type="PROSITE" id="PS51183"/>
    </source>
</evidence>
<evidence type="ECO:0000256" key="4">
    <source>
        <dbReference type="ARBA" id="ARBA00012902"/>
    </source>
</evidence>
<keyword evidence="15" id="KW-0539">Nucleus</keyword>
<proteinExistence type="inferred from homology"/>
<evidence type="ECO:0000313" key="24">
    <source>
        <dbReference type="Proteomes" id="UP000327044"/>
    </source>
</evidence>
<feature type="region of interest" description="Disordered" evidence="18">
    <location>
        <begin position="1466"/>
        <end position="1523"/>
    </location>
</feature>
<dbReference type="Pfam" id="PF21323">
    <property type="entry name" value="KDM5_C-hel"/>
    <property type="match status" value="1"/>
</dbReference>
<comment type="similarity">
    <text evidence="3">Belongs to the JARID1 histone demethylase family.</text>
</comment>
<feature type="domain" description="PHD-type" evidence="19">
    <location>
        <begin position="348"/>
        <end position="398"/>
    </location>
</feature>
<evidence type="ECO:0000256" key="17">
    <source>
        <dbReference type="PROSITE-ProRule" id="PRU00146"/>
    </source>
</evidence>
<dbReference type="Pfam" id="PF00628">
    <property type="entry name" value="PHD"/>
    <property type="match status" value="2"/>
</dbReference>
<dbReference type="GO" id="GO:0008270">
    <property type="term" value="F:zinc ion binding"/>
    <property type="evidence" value="ECO:0007669"/>
    <property type="project" value="UniProtKB-KW"/>
</dbReference>
<dbReference type="GO" id="GO:0005654">
    <property type="term" value="C:nucleoplasm"/>
    <property type="evidence" value="ECO:0007669"/>
    <property type="project" value="UniProtKB-ARBA"/>
</dbReference>
<dbReference type="InterPro" id="IPR013637">
    <property type="entry name" value="Lys_sp_deMease-like_dom"/>
</dbReference>
<dbReference type="InParanoid" id="A0A5N4AUU9"/>
<dbReference type="SUPFAM" id="SSF46774">
    <property type="entry name" value="ARID-like"/>
    <property type="match status" value="1"/>
</dbReference>
<dbReference type="PANTHER" id="PTHR10694:SF33">
    <property type="entry name" value="LYSINE-SPECIFIC DEMETHYLASE 5"/>
    <property type="match status" value="1"/>
</dbReference>
<reference evidence="23 24" key="1">
    <citation type="journal article" date="2018" name="Elife">
        <title>Firefly genomes illuminate parallel origins of bioluminescence in beetles.</title>
        <authorList>
            <person name="Fallon T.R."/>
            <person name="Lower S.E."/>
            <person name="Chang C.H."/>
            <person name="Bessho-Uehara M."/>
            <person name="Martin G.J."/>
            <person name="Bewick A.J."/>
            <person name="Behringer M."/>
            <person name="Debat H.J."/>
            <person name="Wong I."/>
            <person name="Day J.C."/>
            <person name="Suvorov A."/>
            <person name="Silva C.J."/>
            <person name="Stanger-Hall K.F."/>
            <person name="Hall D.W."/>
            <person name="Schmitz R.J."/>
            <person name="Nelson D.R."/>
            <person name="Lewis S.M."/>
            <person name="Shigenobu S."/>
            <person name="Bybee S.M."/>
            <person name="Larracuente A.M."/>
            <person name="Oba Y."/>
            <person name="Weng J.K."/>
        </authorList>
    </citation>
    <scope>NUCLEOTIDE SEQUENCE [LARGE SCALE GENOMIC DNA]</scope>
    <source>
        <strain evidence="23">1611_PpyrPB1</strain>
        <tissue evidence="23">Whole body</tissue>
    </source>
</reference>
<sequence length="1626" mass="184822">MENCDDDPDDTMSMFEAETIELPKMVEAVEESPNGRQNVDQTPPVSSPPPVSPFVKFEMFEFEVPPEAPVFHPTEEEFKDPLAYINKIRPVAENTGICKIKPPSNWQPPFAVDVDKLRFTPRIQRLNELEAKTRIKLNFLDQIAKFWELQGSSLRIPMIEKRALDLYTLHRLVKKEGGSDHVTKERKWSKIAALMGYPTGKGIGTILKSHFDRLLYPYDIFRDGKSVKIKMESDPPESVKLEKDTDYKPHGIVGRMTVKPPSDKHFRRSKRYEMEPDKEAKTDCAPECSAKITSDLIPAETSDSEQNKELKRLQFYGAGPKMAGFNNRKNEVKKKLKSSLYEFDPLAKYICHNCDRGDVEECMLLCDGCDDSYHTFCLMPPLTEIPKGDWRCPQCVAVEVSKPTEAFGFEQAQREYSLQQFGEMADQFKSEYFNMPVHLVPTGVVEKEFWRIVSSIDEDVTVEYGADLHTMDHGSGFPTATSLNLHPGDLEYAYSGWNLNNLPVLDGSVLGYIHADISGMKVPWMYVGMCFATFCWHNEDHWSYSINYLHWGEPKTWYGVPGSKALAFEETMKLAAPELFHSQPDLLHQLVTIMNPNILMNAGVPVFRTDQRAGEFVVTFPRAYHAGFNQGYNFAEAVNFAPADWLKMGRECVLHYSHLRRFCVFSHDELVCKMACEPDKLSPLISATTYQDMLQMVDTEKKLRKTLLEWGVTSAEREAFELLPDDERQCEICKTTCFLSAITCSCNSDTLVCLRHYASLCNCPPANHTLRYRYTLDELPRMLQKLKIKAEAFDVWLSKVKDSLDPAVPSTLTLSELRGLLTEAEEKKFPKCDLLTTLSNAIDDAEKCASVIRQLDSSMARTRTRNCSDRKYHLDFEELELFIGEIESLACILDESKIVRELLNESKKFEETGQQLLSLPLKECAISALEKCLEHGDTICIELPSLGAVRSRLNQVKWLKEVETVRDTKMESVTLEDITQLIESSESVKPHASIDSELAALKTLLQQGEKWNLRANALLSNPPTQNVVGEIESLLSEAEDIELHLPNESFLKEIKTNIKQWLKNLEEINAAEYYPYINNLEELYNRGQLIPIPLPDLVDLEHYIVAAYEWKDKTSRTFLKKTTALSLMDVLCPRSPSMMSPVKNRKKAVEEPQFVITSDMEPTDIVNKFKDAEEVELEGFKSLRLLNSAKQCVPGDDAKFCLCQRSAFGLMMRCELCRDWFHSSCVVLPKIANIKFNGSFNDIALRMGFKDCKFLCPMCYRTKRPRLETILTLLVSLQKLSVRIPEGEALQCLTERAMTWQDRVKQLLQEHEFETAIAKLSLATQKSSENAARQKSEKISTELKKNLDIQPSIQELGNASGLNSTDSLDNNDNASTSASSLTLIDDAIDEHAYSLHFPNPFCNNDTTVQFSNEAKQQLEDLLMEGDVLEISLDETLHLWKLLQASRDPNKEPVLIDFDALNKNLDTKKGRKRNSDETELKKIKQLKTETEKRQTKRKPKDNAKRRNEGSGRKGRSRRTQCSSDEEDIDEKCAATSCLLPTGQEVDWVQCDGGCELWFHMACVGLSAQEINEDEDYICISCSQSNSAYGSLQQSPETETLDTPHSPDIAQLTTQREGIAKSIICYKI</sequence>
<dbReference type="SMART" id="SM01014">
    <property type="entry name" value="ARID"/>
    <property type="match status" value="1"/>
</dbReference>
<evidence type="ECO:0000256" key="1">
    <source>
        <dbReference type="ARBA" id="ARBA00001954"/>
    </source>
</evidence>
<dbReference type="SUPFAM" id="SSF57903">
    <property type="entry name" value="FYVE/PHD zinc finger"/>
    <property type="match status" value="3"/>
</dbReference>
<dbReference type="InterPro" id="IPR001965">
    <property type="entry name" value="Znf_PHD"/>
</dbReference>
<keyword evidence="10" id="KW-0223">Dioxygenase</keyword>
<dbReference type="EC" id="1.14.11.67" evidence="4"/>
<name>A0A5N4AUU9_PHOPY</name>